<dbReference type="GO" id="GO:0015144">
    <property type="term" value="F:carbohydrate transmembrane transporter activity"/>
    <property type="evidence" value="ECO:0007669"/>
    <property type="project" value="InterPro"/>
</dbReference>
<comment type="caution">
    <text evidence="9">The sequence shown here is derived from an EMBL/GenBank/DDBJ whole genome shotgun (WGS) entry which is preliminary data.</text>
</comment>
<dbReference type="EMBL" id="JMKJ01000072">
    <property type="protein sequence ID" value="KGG52509.1"/>
    <property type="molecule type" value="Genomic_DNA"/>
</dbReference>
<feature type="chain" id="PRO_5001942043" description="Major facilitator superfamily (MFS) profile domain-containing protein" evidence="8">
    <location>
        <begin position="25"/>
        <end position="358"/>
    </location>
</feature>
<dbReference type="GeneID" id="25258607"/>
<dbReference type="HOGENOM" id="CLU_774065_0_0_1"/>
<organism evidence="9 10">
    <name type="scientific">Mitosporidium daphniae</name>
    <dbReference type="NCBI Taxonomy" id="1485682"/>
    <lineage>
        <taxon>Eukaryota</taxon>
        <taxon>Fungi</taxon>
        <taxon>Fungi incertae sedis</taxon>
        <taxon>Microsporidia</taxon>
        <taxon>Mitosporidium</taxon>
    </lineage>
</organism>
<feature type="transmembrane region" description="Helical" evidence="7">
    <location>
        <begin position="241"/>
        <end position="261"/>
    </location>
</feature>
<keyword evidence="3" id="KW-0813">Transport</keyword>
<comment type="similarity">
    <text evidence="2">Belongs to the major facilitator superfamily. Sugar transporter (TC 2.A.1.1) family.</text>
</comment>
<proteinExistence type="inferred from homology"/>
<evidence type="ECO:0008006" key="11">
    <source>
        <dbReference type="Google" id="ProtNLM"/>
    </source>
</evidence>
<accession>A0A098VUJ2</accession>
<evidence type="ECO:0000256" key="4">
    <source>
        <dbReference type="ARBA" id="ARBA00022692"/>
    </source>
</evidence>
<feature type="signal peptide" evidence="8">
    <location>
        <begin position="1"/>
        <end position="24"/>
    </location>
</feature>
<dbReference type="Pfam" id="PF00083">
    <property type="entry name" value="Sugar_tr"/>
    <property type="match status" value="1"/>
</dbReference>
<evidence type="ECO:0000256" key="8">
    <source>
        <dbReference type="SAM" id="SignalP"/>
    </source>
</evidence>
<keyword evidence="4 7" id="KW-0812">Transmembrane</keyword>
<keyword evidence="10" id="KW-1185">Reference proteome</keyword>
<feature type="transmembrane region" description="Helical" evidence="7">
    <location>
        <begin position="34"/>
        <end position="54"/>
    </location>
</feature>
<protein>
    <recommendedName>
        <fullName evidence="11">Major facilitator superfamily (MFS) profile domain-containing protein</fullName>
    </recommendedName>
</protein>
<dbReference type="OrthoDB" id="4540492at2759"/>
<dbReference type="VEuPathDB" id="MicrosporidiaDB:DI09_165p30"/>
<dbReference type="InterPro" id="IPR005828">
    <property type="entry name" value="MFS_sugar_transport-like"/>
</dbReference>
<dbReference type="PANTHER" id="PTHR23500:SF371">
    <property type="entry name" value="OS07G0206600 PROTEIN"/>
    <property type="match status" value="1"/>
</dbReference>
<feature type="transmembrane region" description="Helical" evidence="7">
    <location>
        <begin position="115"/>
        <end position="134"/>
    </location>
</feature>
<name>A0A098VUJ2_9MICR</name>
<keyword evidence="5 7" id="KW-1133">Transmembrane helix</keyword>
<evidence type="ECO:0000256" key="6">
    <source>
        <dbReference type="ARBA" id="ARBA00023136"/>
    </source>
</evidence>
<keyword evidence="6 7" id="KW-0472">Membrane</keyword>
<feature type="transmembrane region" description="Helical" evidence="7">
    <location>
        <begin position="141"/>
        <end position="160"/>
    </location>
</feature>
<evidence type="ECO:0000313" key="9">
    <source>
        <dbReference type="EMBL" id="KGG52509.1"/>
    </source>
</evidence>
<feature type="transmembrane region" description="Helical" evidence="7">
    <location>
        <begin position="273"/>
        <end position="292"/>
    </location>
</feature>
<evidence type="ECO:0000256" key="3">
    <source>
        <dbReference type="ARBA" id="ARBA00022448"/>
    </source>
</evidence>
<sequence length="358" mass="39949">MNPSCLKALFVLAILILSTQVSFTFDTDDYRKLLENFASSTLLFLMAIHTFPILPSEKLYSVQKDHDMDSHKNNVPLDFKFSSEADRSFAIYSLYLGGTFAQFITIFTSKYSAQKYYFISSIFFFLGGIISGFSKNWDILALGRFILGMGIGVGGKVNPIPYNNFIMALHDKPNAKAFDIIYRLMVPGGILLCGFLQDVTQMSNEETFVKPNASDNLIKMSDEQSSVNFNPNTDSGEARKLAILIMCLHIFQQLSFINGYFSYTKEIFGDLPNIYLVLGVANFVGVLLRVAIEYLKNTQGGSNNSLMHLDYPLYKKYIAVISAAGSTAFVPNLGQKSRTSENISLPVNSSFKNEETSV</sequence>
<evidence type="ECO:0000313" key="10">
    <source>
        <dbReference type="Proteomes" id="UP000029725"/>
    </source>
</evidence>
<dbReference type="GO" id="GO:0016020">
    <property type="term" value="C:membrane"/>
    <property type="evidence" value="ECO:0007669"/>
    <property type="project" value="UniProtKB-SubCell"/>
</dbReference>
<dbReference type="Gene3D" id="1.20.1250.20">
    <property type="entry name" value="MFS general substrate transporter like domains"/>
    <property type="match status" value="1"/>
</dbReference>
<dbReference type="AlphaFoldDB" id="A0A098VUJ2"/>
<comment type="subcellular location">
    <subcellularLocation>
        <location evidence="1">Membrane</location>
    </subcellularLocation>
</comment>
<evidence type="ECO:0000256" key="5">
    <source>
        <dbReference type="ARBA" id="ARBA00022989"/>
    </source>
</evidence>
<reference evidence="9 10" key="1">
    <citation type="submission" date="2014-04" db="EMBL/GenBank/DDBJ databases">
        <title>A new species of microsporidia sheds light on the evolution of extreme parasitism.</title>
        <authorList>
            <person name="Haag K.L."/>
            <person name="James T.Y."/>
            <person name="Larsson R."/>
            <person name="Schaer T.M."/>
            <person name="Refardt D."/>
            <person name="Pombert J.-F."/>
            <person name="Ebert D."/>
        </authorList>
    </citation>
    <scope>NUCLEOTIDE SEQUENCE [LARGE SCALE GENOMIC DNA]</scope>
    <source>
        <strain evidence="9 10">UGP3</strain>
        <tissue evidence="9">Spores</tissue>
    </source>
</reference>
<evidence type="ECO:0000256" key="1">
    <source>
        <dbReference type="ARBA" id="ARBA00004370"/>
    </source>
</evidence>
<evidence type="ECO:0000256" key="7">
    <source>
        <dbReference type="SAM" id="Phobius"/>
    </source>
</evidence>
<dbReference type="Proteomes" id="UP000029725">
    <property type="component" value="Unassembled WGS sequence"/>
</dbReference>
<dbReference type="InterPro" id="IPR045262">
    <property type="entry name" value="STP/PLT_plant"/>
</dbReference>
<feature type="transmembrane region" description="Helical" evidence="7">
    <location>
        <begin position="180"/>
        <end position="196"/>
    </location>
</feature>
<evidence type="ECO:0000256" key="2">
    <source>
        <dbReference type="ARBA" id="ARBA00010992"/>
    </source>
</evidence>
<feature type="transmembrane region" description="Helical" evidence="7">
    <location>
        <begin position="89"/>
        <end position="109"/>
    </location>
</feature>
<gene>
    <name evidence="9" type="ORF">DI09_165p30</name>
</gene>
<dbReference type="PANTHER" id="PTHR23500">
    <property type="entry name" value="SOLUTE CARRIER FAMILY 2, FACILITATED GLUCOSE TRANSPORTER"/>
    <property type="match status" value="1"/>
</dbReference>
<dbReference type="RefSeq" id="XP_013238945.1">
    <property type="nucleotide sequence ID" value="XM_013383491.1"/>
</dbReference>
<dbReference type="InterPro" id="IPR036259">
    <property type="entry name" value="MFS_trans_sf"/>
</dbReference>
<keyword evidence="8" id="KW-0732">Signal</keyword>